<reference evidence="2" key="1">
    <citation type="submission" date="2021-06" db="EMBL/GenBank/DDBJ databases">
        <authorList>
            <person name="Kallberg Y."/>
            <person name="Tangrot J."/>
            <person name="Rosling A."/>
        </authorList>
    </citation>
    <scope>NUCLEOTIDE SEQUENCE</scope>
    <source>
        <strain evidence="2">CL551</strain>
    </source>
</reference>
<dbReference type="EMBL" id="CAJVPV010036063">
    <property type="protein sequence ID" value="CAG8752559.1"/>
    <property type="molecule type" value="Genomic_DNA"/>
</dbReference>
<proteinExistence type="predicted"/>
<feature type="compositionally biased region" description="Polar residues" evidence="1">
    <location>
        <begin position="62"/>
        <end position="84"/>
    </location>
</feature>
<name>A0A9N9IVV1_9GLOM</name>
<dbReference type="Proteomes" id="UP000789342">
    <property type="component" value="Unassembled WGS sequence"/>
</dbReference>
<evidence type="ECO:0000313" key="3">
    <source>
        <dbReference type="Proteomes" id="UP000789342"/>
    </source>
</evidence>
<accession>A0A9N9IVV1</accession>
<keyword evidence="3" id="KW-1185">Reference proteome</keyword>
<dbReference type="AlphaFoldDB" id="A0A9N9IVV1"/>
<protein>
    <submittedName>
        <fullName evidence="2">9012_t:CDS:1</fullName>
    </submittedName>
</protein>
<comment type="caution">
    <text evidence="2">The sequence shown here is derived from an EMBL/GenBank/DDBJ whole genome shotgun (WGS) entry which is preliminary data.</text>
</comment>
<organism evidence="2 3">
    <name type="scientific">Acaulospora morrowiae</name>
    <dbReference type="NCBI Taxonomy" id="94023"/>
    <lineage>
        <taxon>Eukaryota</taxon>
        <taxon>Fungi</taxon>
        <taxon>Fungi incertae sedis</taxon>
        <taxon>Mucoromycota</taxon>
        <taxon>Glomeromycotina</taxon>
        <taxon>Glomeromycetes</taxon>
        <taxon>Diversisporales</taxon>
        <taxon>Acaulosporaceae</taxon>
        <taxon>Acaulospora</taxon>
    </lineage>
</organism>
<feature type="compositionally biased region" description="Basic residues" evidence="1">
    <location>
        <begin position="101"/>
        <end position="114"/>
    </location>
</feature>
<gene>
    <name evidence="2" type="ORF">AMORRO_LOCUS15405</name>
</gene>
<sequence length="114" mass="13070">EKLLISAKVEAENAWLKQIIEENVKRDVRVEELEQKNKELEIRLAILEQREKGISTKDVSRSLVNSKDTPASNIPDNTSNSNITPERIENSSDITSDSDKHQKKNSQSSRKRRN</sequence>
<dbReference type="OrthoDB" id="2394148at2759"/>
<feature type="non-terminal residue" evidence="2">
    <location>
        <position position="1"/>
    </location>
</feature>
<evidence type="ECO:0000313" key="2">
    <source>
        <dbReference type="EMBL" id="CAG8752559.1"/>
    </source>
</evidence>
<evidence type="ECO:0000256" key="1">
    <source>
        <dbReference type="SAM" id="MobiDB-lite"/>
    </source>
</evidence>
<feature type="region of interest" description="Disordered" evidence="1">
    <location>
        <begin position="55"/>
        <end position="114"/>
    </location>
</feature>